<evidence type="ECO:0000256" key="2">
    <source>
        <dbReference type="ARBA" id="ARBA00022448"/>
    </source>
</evidence>
<organism evidence="5">
    <name type="scientific">marine sediment metagenome</name>
    <dbReference type="NCBI Taxonomy" id="412755"/>
    <lineage>
        <taxon>unclassified sequences</taxon>
        <taxon>metagenomes</taxon>
        <taxon>ecological metagenomes</taxon>
    </lineage>
</organism>
<dbReference type="PANTHER" id="PTHR30290">
    <property type="entry name" value="PERIPLASMIC BINDING COMPONENT OF ABC TRANSPORTER"/>
    <property type="match status" value="1"/>
</dbReference>
<accession>X1GBX3</accession>
<dbReference type="GO" id="GO:0015833">
    <property type="term" value="P:peptide transport"/>
    <property type="evidence" value="ECO:0007669"/>
    <property type="project" value="TreeGrafter"/>
</dbReference>
<dbReference type="InterPro" id="IPR039424">
    <property type="entry name" value="SBP_5"/>
</dbReference>
<comment type="caution">
    <text evidence="5">The sequence shown here is derived from an EMBL/GenBank/DDBJ whole genome shotgun (WGS) entry which is preliminary data.</text>
</comment>
<dbReference type="AlphaFoldDB" id="X1GBX3"/>
<dbReference type="InterPro" id="IPR000914">
    <property type="entry name" value="SBP_5_dom"/>
</dbReference>
<keyword evidence="3" id="KW-0732">Signal</keyword>
<dbReference type="Gene3D" id="3.10.105.10">
    <property type="entry name" value="Dipeptide-binding Protein, Domain 3"/>
    <property type="match status" value="1"/>
</dbReference>
<feature type="domain" description="Solute-binding protein family 5" evidence="4">
    <location>
        <begin position="1"/>
        <end position="285"/>
    </location>
</feature>
<sequence>DEYTVEFTLKIPYMPFIYSLTNPAAMVVSPEAVKAFGENFYQHPAGTGPFRLLGWKKDGEVVLERYDDYWGEKAYLHSLIFRPILQEHRRIQGLIEGEIQSAQLEDVAGTKSAVEFSDRLTLIQVFHLDVVYLALNMRKGPLNRVKVREAVHRAIDKEKLQEMFYPEKAIVARGLIPPTLWGYNPNVPEYEFDPGRAKELLEEAKVERLTLSLLIPDSPVSYLPDLEGIAQEIKDDLAGVGIDVQVIEMDWRSYLEGCEKGEHHMALSGWRANFPDPDNFLYPLLDRE</sequence>
<evidence type="ECO:0000313" key="5">
    <source>
        <dbReference type="EMBL" id="GAH55396.1"/>
    </source>
</evidence>
<keyword evidence="2" id="KW-0813">Transport</keyword>
<comment type="similarity">
    <text evidence="1">Belongs to the bacterial solute-binding protein 5 family.</text>
</comment>
<proteinExistence type="inferred from homology"/>
<feature type="non-terminal residue" evidence="5">
    <location>
        <position position="1"/>
    </location>
</feature>
<evidence type="ECO:0000256" key="1">
    <source>
        <dbReference type="ARBA" id="ARBA00005695"/>
    </source>
</evidence>
<dbReference type="PANTHER" id="PTHR30290:SF9">
    <property type="entry name" value="OLIGOPEPTIDE-BINDING PROTEIN APPA"/>
    <property type="match status" value="1"/>
</dbReference>
<reference evidence="5" key="1">
    <citation type="journal article" date="2014" name="Front. Microbiol.">
        <title>High frequency of phylogenetically diverse reductive dehalogenase-homologous genes in deep subseafloor sedimentary metagenomes.</title>
        <authorList>
            <person name="Kawai M."/>
            <person name="Futagami T."/>
            <person name="Toyoda A."/>
            <person name="Takaki Y."/>
            <person name="Nishi S."/>
            <person name="Hori S."/>
            <person name="Arai W."/>
            <person name="Tsubouchi T."/>
            <person name="Morono Y."/>
            <person name="Uchiyama I."/>
            <person name="Ito T."/>
            <person name="Fujiyama A."/>
            <person name="Inagaki F."/>
            <person name="Takami H."/>
        </authorList>
    </citation>
    <scope>NUCLEOTIDE SEQUENCE</scope>
    <source>
        <strain evidence="5">Expedition CK06-06</strain>
    </source>
</reference>
<dbReference type="EMBL" id="BARU01019666">
    <property type="protein sequence ID" value="GAH55396.1"/>
    <property type="molecule type" value="Genomic_DNA"/>
</dbReference>
<dbReference type="SUPFAM" id="SSF53850">
    <property type="entry name" value="Periplasmic binding protein-like II"/>
    <property type="match status" value="1"/>
</dbReference>
<protein>
    <recommendedName>
        <fullName evidence="4">Solute-binding protein family 5 domain-containing protein</fullName>
    </recommendedName>
</protein>
<evidence type="ECO:0000256" key="3">
    <source>
        <dbReference type="ARBA" id="ARBA00022729"/>
    </source>
</evidence>
<dbReference type="GO" id="GO:1904680">
    <property type="term" value="F:peptide transmembrane transporter activity"/>
    <property type="evidence" value="ECO:0007669"/>
    <property type="project" value="TreeGrafter"/>
</dbReference>
<evidence type="ECO:0000259" key="4">
    <source>
        <dbReference type="Pfam" id="PF00496"/>
    </source>
</evidence>
<feature type="non-terminal residue" evidence="5">
    <location>
        <position position="288"/>
    </location>
</feature>
<dbReference type="Gene3D" id="3.40.190.10">
    <property type="entry name" value="Periplasmic binding protein-like II"/>
    <property type="match status" value="1"/>
</dbReference>
<dbReference type="Pfam" id="PF00496">
    <property type="entry name" value="SBP_bac_5"/>
    <property type="match status" value="1"/>
</dbReference>
<name>X1GBX3_9ZZZZ</name>
<gene>
    <name evidence="5" type="ORF">S03H2_32366</name>
</gene>